<evidence type="ECO:0000256" key="4">
    <source>
        <dbReference type="ARBA" id="ARBA00022563"/>
    </source>
</evidence>
<name>A0A2A2ADA2_9BURK</name>
<gene>
    <name evidence="9" type="ORF">CK625_12035</name>
</gene>
<comment type="caution">
    <text evidence="9">The sequence shown here is derived from an EMBL/GenBank/DDBJ whole genome shotgun (WGS) entry which is preliminary data.</text>
</comment>
<evidence type="ECO:0000313" key="10">
    <source>
        <dbReference type="Proteomes" id="UP000218054"/>
    </source>
</evidence>
<protein>
    <recommendedName>
        <fullName evidence="3">dihydrofolate reductase</fullName>
        <ecNumber evidence="3">1.5.1.3</ecNumber>
    </recommendedName>
</protein>
<dbReference type="InterPro" id="IPR001796">
    <property type="entry name" value="DHFR_dom"/>
</dbReference>
<evidence type="ECO:0000313" key="9">
    <source>
        <dbReference type="EMBL" id="PAT35704.1"/>
    </source>
</evidence>
<evidence type="ECO:0000256" key="7">
    <source>
        <dbReference type="ARBA" id="ARBA00025067"/>
    </source>
</evidence>
<dbReference type="Gene3D" id="3.40.430.10">
    <property type="entry name" value="Dihydrofolate Reductase, subunit A"/>
    <property type="match status" value="1"/>
</dbReference>
<dbReference type="PANTHER" id="PTHR48069:SF3">
    <property type="entry name" value="DIHYDROFOLATE REDUCTASE"/>
    <property type="match status" value="1"/>
</dbReference>
<dbReference type="PANTHER" id="PTHR48069">
    <property type="entry name" value="DIHYDROFOLATE REDUCTASE"/>
    <property type="match status" value="1"/>
</dbReference>
<comment type="similarity">
    <text evidence="2">Belongs to the dihydrofolate reductase family.</text>
</comment>
<organism evidence="9 10">
    <name type="scientific">Vandammella animalimorsus</name>
    <dbReference type="NCBI Taxonomy" id="2029117"/>
    <lineage>
        <taxon>Bacteria</taxon>
        <taxon>Pseudomonadati</taxon>
        <taxon>Pseudomonadota</taxon>
        <taxon>Betaproteobacteria</taxon>
        <taxon>Burkholderiales</taxon>
        <taxon>Comamonadaceae</taxon>
        <taxon>Vandammella</taxon>
    </lineage>
</organism>
<evidence type="ECO:0000256" key="3">
    <source>
        <dbReference type="ARBA" id="ARBA00012856"/>
    </source>
</evidence>
<proteinExistence type="inferred from homology"/>
<sequence length="200" mass="21526">MSPTAPKPRLALIAAVAANGTIGRDGGMPWHLPEDLRHFKRQTMGRRIIMGRRTWQSLPGLLPGREHIVIARQPLALPAGAFWAGSVQEALALPLPQLGSGASGAGGAASGQAEPERATVFVVGGAQIYAQTLALADDLYLTEIDADIEGDTHFPDWERSAFEERSRQWHEAPLQPGGVPVRYAFVHYRRRPAAQAAAAL</sequence>
<dbReference type="InterPro" id="IPR024072">
    <property type="entry name" value="DHFR-like_dom_sf"/>
</dbReference>
<comment type="pathway">
    <text evidence="1">Cofactor biosynthesis; tetrahydrofolate biosynthesis; 5,6,7,8-tetrahydrofolate from 7,8-dihydrofolate: step 1/1.</text>
</comment>
<dbReference type="InterPro" id="IPR012259">
    <property type="entry name" value="DHFR"/>
</dbReference>
<dbReference type="EC" id="1.5.1.3" evidence="3"/>
<dbReference type="CDD" id="cd00209">
    <property type="entry name" value="DHFR"/>
    <property type="match status" value="1"/>
</dbReference>
<comment type="function">
    <text evidence="7">Key enzyme in folate metabolism. Catalyzes an essential reaction for de novo glycine and purine synthesis, and for DNA precursor synthesis.</text>
</comment>
<dbReference type="Pfam" id="PF00186">
    <property type="entry name" value="DHFR_1"/>
    <property type="match status" value="1"/>
</dbReference>
<dbReference type="GO" id="GO:0046452">
    <property type="term" value="P:dihydrofolate metabolic process"/>
    <property type="evidence" value="ECO:0007669"/>
    <property type="project" value="TreeGrafter"/>
</dbReference>
<feature type="domain" description="DHFR" evidence="8">
    <location>
        <begin position="9"/>
        <end position="190"/>
    </location>
</feature>
<dbReference type="GO" id="GO:0016301">
    <property type="term" value="F:kinase activity"/>
    <property type="evidence" value="ECO:0007669"/>
    <property type="project" value="UniProtKB-KW"/>
</dbReference>
<evidence type="ECO:0000256" key="2">
    <source>
        <dbReference type="ARBA" id="ARBA00009539"/>
    </source>
</evidence>
<dbReference type="EMBL" id="NSJB01000012">
    <property type="protein sequence ID" value="PAT35704.1"/>
    <property type="molecule type" value="Genomic_DNA"/>
</dbReference>
<dbReference type="GO" id="GO:0046655">
    <property type="term" value="P:folic acid metabolic process"/>
    <property type="evidence" value="ECO:0007669"/>
    <property type="project" value="TreeGrafter"/>
</dbReference>
<evidence type="ECO:0000256" key="6">
    <source>
        <dbReference type="ARBA" id="ARBA00023002"/>
    </source>
</evidence>
<keyword evidence="10" id="KW-1185">Reference proteome</keyword>
<dbReference type="GO" id="GO:0004146">
    <property type="term" value="F:dihydrofolate reductase activity"/>
    <property type="evidence" value="ECO:0007669"/>
    <property type="project" value="UniProtKB-EC"/>
</dbReference>
<accession>A0A2A2ADA2</accession>
<dbReference type="PRINTS" id="PR00070">
    <property type="entry name" value="DHFR"/>
</dbReference>
<keyword evidence="5" id="KW-0521">NADP</keyword>
<keyword evidence="9" id="KW-0808">Transferase</keyword>
<reference evidence="9 10" key="1">
    <citation type="submission" date="2017-08" db="EMBL/GenBank/DDBJ databases">
        <title>WGS of Clinical strains of the CDC Group NO-1 linked to zoonotic infections in humans.</title>
        <authorList>
            <person name="Bernier A.-M."/>
            <person name="Bernard K."/>
        </authorList>
    </citation>
    <scope>NUCLEOTIDE SEQUENCE [LARGE SCALE GENOMIC DNA]</scope>
    <source>
        <strain evidence="9 10">NML00-0135</strain>
    </source>
</reference>
<dbReference type="GO" id="GO:0006730">
    <property type="term" value="P:one-carbon metabolic process"/>
    <property type="evidence" value="ECO:0007669"/>
    <property type="project" value="UniProtKB-KW"/>
</dbReference>
<evidence type="ECO:0000256" key="1">
    <source>
        <dbReference type="ARBA" id="ARBA00004903"/>
    </source>
</evidence>
<keyword evidence="4" id="KW-0554">One-carbon metabolism</keyword>
<dbReference type="PIRSF" id="PIRSF000194">
    <property type="entry name" value="DHFR"/>
    <property type="match status" value="1"/>
</dbReference>
<keyword evidence="6" id="KW-0560">Oxidoreductase</keyword>
<dbReference type="UniPathway" id="UPA00077">
    <property type="reaction ID" value="UER00158"/>
</dbReference>
<dbReference type="AlphaFoldDB" id="A0A2A2ADA2"/>
<dbReference type="PROSITE" id="PS51330">
    <property type="entry name" value="DHFR_2"/>
    <property type="match status" value="1"/>
</dbReference>
<dbReference type="RefSeq" id="WP_095540563.1">
    <property type="nucleotide sequence ID" value="NZ_NSJB01000012.1"/>
</dbReference>
<dbReference type="GO" id="GO:0050661">
    <property type="term" value="F:NADP binding"/>
    <property type="evidence" value="ECO:0007669"/>
    <property type="project" value="InterPro"/>
</dbReference>
<dbReference type="GO" id="GO:0046654">
    <property type="term" value="P:tetrahydrofolate biosynthetic process"/>
    <property type="evidence" value="ECO:0007669"/>
    <property type="project" value="UniProtKB-UniPathway"/>
</dbReference>
<dbReference type="Proteomes" id="UP000218054">
    <property type="component" value="Unassembled WGS sequence"/>
</dbReference>
<dbReference type="GO" id="GO:0005829">
    <property type="term" value="C:cytosol"/>
    <property type="evidence" value="ECO:0007669"/>
    <property type="project" value="TreeGrafter"/>
</dbReference>
<evidence type="ECO:0000259" key="8">
    <source>
        <dbReference type="PROSITE" id="PS51330"/>
    </source>
</evidence>
<dbReference type="SUPFAM" id="SSF53597">
    <property type="entry name" value="Dihydrofolate reductase-like"/>
    <property type="match status" value="1"/>
</dbReference>
<evidence type="ECO:0000256" key="5">
    <source>
        <dbReference type="ARBA" id="ARBA00022857"/>
    </source>
</evidence>
<keyword evidence="9" id="KW-0418">Kinase</keyword>